<reference evidence="2 3" key="1">
    <citation type="submission" date="2022-03" db="EMBL/GenBank/DDBJ databases">
        <title>Isotopic signatures of nitrous oxide derived from detoxification processes.</title>
        <authorList>
            <person name="Behrendt U."/>
            <person name="Buchen C."/>
            <person name="Well R."/>
            <person name="Ulrich A."/>
            <person name="Rohe L."/>
            <person name="Kolb S."/>
            <person name="Schloter M."/>
            <person name="Horn M.A."/>
            <person name="Augustin J."/>
        </authorList>
    </citation>
    <scope>NUCLEOTIDE SEQUENCE [LARGE SCALE GENOMIC DNA]</scope>
    <source>
        <strain evidence="2 3">S4-C24</strain>
    </source>
</reference>
<evidence type="ECO:0000313" key="2">
    <source>
        <dbReference type="EMBL" id="UNK47429.1"/>
    </source>
</evidence>
<organism evidence="2 3">
    <name type="scientific">Arthrobacter sulfonylureivorans</name>
    <dbReference type="NCBI Taxonomy" id="2486855"/>
    <lineage>
        <taxon>Bacteria</taxon>
        <taxon>Bacillati</taxon>
        <taxon>Actinomycetota</taxon>
        <taxon>Actinomycetes</taxon>
        <taxon>Micrococcales</taxon>
        <taxon>Micrococcaceae</taxon>
        <taxon>Arthrobacter</taxon>
    </lineage>
</organism>
<proteinExistence type="predicted"/>
<keyword evidence="3" id="KW-1185">Reference proteome</keyword>
<protein>
    <recommendedName>
        <fullName evidence="4">SGNH hydrolase-type esterase domain-containing protein</fullName>
    </recommendedName>
</protein>
<dbReference type="EMBL" id="CP093326">
    <property type="protein sequence ID" value="UNK47429.1"/>
    <property type="molecule type" value="Genomic_DNA"/>
</dbReference>
<evidence type="ECO:0000313" key="3">
    <source>
        <dbReference type="Proteomes" id="UP000829069"/>
    </source>
</evidence>
<dbReference type="SUPFAM" id="SSF52266">
    <property type="entry name" value="SGNH hydrolase"/>
    <property type="match status" value="1"/>
</dbReference>
<sequence length="326" mass="34280">MSSIQHPVRRRAVLGLVLAAVPCAVAADLSGHPAALMTADPARSGAPEMACWGSSTAAGMSPDLALLASAYGMTYFNGGAGGQTAEQILARLGSRPARVGAGVIPASGAVLMSSPSLSPKDAASFSAAGALAGIQGKLSKAHGAQPGYSFRRSQPGNRLRIPDGTPFISAEGNEFRAGISHLSIGKNNLTGKHHATTDPDTIIEWTQTADEWLSAAGGHVLVWGHFVNTGTHASSPVRRRINRVNDALAARYGPRYVDLDRLLTHRGVWEMAGVRPTPEDLMEQARGNKPPRLSSNRAHLNTAGYAVLRRVIEGKLDDLGWLPPSR</sequence>
<dbReference type="RefSeq" id="WP_241915170.1">
    <property type="nucleotide sequence ID" value="NZ_CP093326.1"/>
</dbReference>
<feature type="chain" id="PRO_5045188822" description="SGNH hydrolase-type esterase domain-containing protein" evidence="1">
    <location>
        <begin position="27"/>
        <end position="326"/>
    </location>
</feature>
<dbReference type="Gene3D" id="3.40.50.1110">
    <property type="entry name" value="SGNH hydrolase"/>
    <property type="match status" value="1"/>
</dbReference>
<gene>
    <name evidence="2" type="ORF">MNQ99_08910</name>
</gene>
<keyword evidence="1" id="KW-0732">Signal</keyword>
<evidence type="ECO:0000256" key="1">
    <source>
        <dbReference type="SAM" id="SignalP"/>
    </source>
</evidence>
<accession>A0ABY3WAS5</accession>
<feature type="signal peptide" evidence="1">
    <location>
        <begin position="1"/>
        <end position="26"/>
    </location>
</feature>
<dbReference type="Proteomes" id="UP000829069">
    <property type="component" value="Chromosome"/>
</dbReference>
<evidence type="ECO:0008006" key="4">
    <source>
        <dbReference type="Google" id="ProtNLM"/>
    </source>
</evidence>
<dbReference type="InterPro" id="IPR036514">
    <property type="entry name" value="SGNH_hydro_sf"/>
</dbReference>
<name>A0ABY3WAS5_9MICC</name>